<dbReference type="Proteomes" id="UP000828390">
    <property type="component" value="Unassembled WGS sequence"/>
</dbReference>
<reference evidence="2" key="2">
    <citation type="submission" date="2020-11" db="EMBL/GenBank/DDBJ databases">
        <authorList>
            <person name="McCartney M.A."/>
            <person name="Auch B."/>
            <person name="Kono T."/>
            <person name="Mallez S."/>
            <person name="Becker A."/>
            <person name="Gohl D.M."/>
            <person name="Silverstein K.A.T."/>
            <person name="Koren S."/>
            <person name="Bechman K.B."/>
            <person name="Herman A."/>
            <person name="Abrahante J.E."/>
            <person name="Garbe J."/>
        </authorList>
    </citation>
    <scope>NUCLEOTIDE SEQUENCE</scope>
    <source>
        <strain evidence="2">Duluth1</strain>
        <tissue evidence="2">Whole animal</tissue>
    </source>
</reference>
<sequence>MKMKIRLCVLVVSICQVTGFQGGMRGGFGQSSRPVDQLSNRIFWDLRQPGPIMVRPTVISGLDRFTSPISGSADPGTSQQDGSRAPTAVSNLGTIWCAYCQRIRNCVCIRRYCANRTC</sequence>
<accession>A0A9D3YLT3</accession>
<name>A0A9D3YLT3_DREPO</name>
<dbReference type="EMBL" id="JAIWYP010000015">
    <property type="protein sequence ID" value="KAH3702912.1"/>
    <property type="molecule type" value="Genomic_DNA"/>
</dbReference>
<evidence type="ECO:0000313" key="3">
    <source>
        <dbReference type="Proteomes" id="UP000828390"/>
    </source>
</evidence>
<dbReference type="AlphaFoldDB" id="A0A9D3YLT3"/>
<proteinExistence type="predicted"/>
<evidence type="ECO:0000313" key="2">
    <source>
        <dbReference type="EMBL" id="KAH3702912.1"/>
    </source>
</evidence>
<feature type="signal peptide" evidence="1">
    <location>
        <begin position="1"/>
        <end position="19"/>
    </location>
</feature>
<reference evidence="2" key="1">
    <citation type="journal article" date="2019" name="bioRxiv">
        <title>The Genome of the Zebra Mussel, Dreissena polymorpha: A Resource for Invasive Species Research.</title>
        <authorList>
            <person name="McCartney M.A."/>
            <person name="Auch B."/>
            <person name="Kono T."/>
            <person name="Mallez S."/>
            <person name="Zhang Y."/>
            <person name="Obille A."/>
            <person name="Becker A."/>
            <person name="Abrahante J.E."/>
            <person name="Garbe J."/>
            <person name="Badalamenti J.P."/>
            <person name="Herman A."/>
            <person name="Mangelson H."/>
            <person name="Liachko I."/>
            <person name="Sullivan S."/>
            <person name="Sone E.D."/>
            <person name="Koren S."/>
            <person name="Silverstein K.A.T."/>
            <person name="Beckman K.B."/>
            <person name="Gohl D.M."/>
        </authorList>
    </citation>
    <scope>NUCLEOTIDE SEQUENCE</scope>
    <source>
        <strain evidence="2">Duluth1</strain>
        <tissue evidence="2">Whole animal</tissue>
    </source>
</reference>
<comment type="caution">
    <text evidence="2">The sequence shown here is derived from an EMBL/GenBank/DDBJ whole genome shotgun (WGS) entry which is preliminary data.</text>
</comment>
<feature type="chain" id="PRO_5039227315" evidence="1">
    <location>
        <begin position="20"/>
        <end position="118"/>
    </location>
</feature>
<organism evidence="2 3">
    <name type="scientific">Dreissena polymorpha</name>
    <name type="common">Zebra mussel</name>
    <name type="synonym">Mytilus polymorpha</name>
    <dbReference type="NCBI Taxonomy" id="45954"/>
    <lineage>
        <taxon>Eukaryota</taxon>
        <taxon>Metazoa</taxon>
        <taxon>Spiralia</taxon>
        <taxon>Lophotrochozoa</taxon>
        <taxon>Mollusca</taxon>
        <taxon>Bivalvia</taxon>
        <taxon>Autobranchia</taxon>
        <taxon>Heteroconchia</taxon>
        <taxon>Euheterodonta</taxon>
        <taxon>Imparidentia</taxon>
        <taxon>Neoheterodontei</taxon>
        <taxon>Myida</taxon>
        <taxon>Dreissenoidea</taxon>
        <taxon>Dreissenidae</taxon>
        <taxon>Dreissena</taxon>
    </lineage>
</organism>
<keyword evidence="3" id="KW-1185">Reference proteome</keyword>
<protein>
    <submittedName>
        <fullName evidence="2">Uncharacterized protein</fullName>
    </submittedName>
</protein>
<gene>
    <name evidence="2" type="ORF">DPMN_077939</name>
</gene>
<keyword evidence="1" id="KW-0732">Signal</keyword>
<evidence type="ECO:0000256" key="1">
    <source>
        <dbReference type="SAM" id="SignalP"/>
    </source>
</evidence>